<evidence type="ECO:0000313" key="2">
    <source>
        <dbReference type="Proteomes" id="UP000006882"/>
    </source>
</evidence>
<dbReference type="InterPro" id="IPR038538">
    <property type="entry name" value="MTERF_sf"/>
</dbReference>
<sequence>MMDASKWEIFFYRKRGWTEDDFLLEFRKNPLFMNLSEMNFSSKIDFLMNEIAFQMWLEIQVFYLMV</sequence>
<dbReference type="EMBL" id="CM007653">
    <property type="protein sequence ID" value="ONI15494.1"/>
    <property type="molecule type" value="Genomic_DNA"/>
</dbReference>
<accession>A0A251PV98</accession>
<name>A0A251PV98_PRUPE</name>
<dbReference type="Proteomes" id="UP000006882">
    <property type="component" value="Chromosome G3"/>
</dbReference>
<keyword evidence="2" id="KW-1185">Reference proteome</keyword>
<protein>
    <submittedName>
        <fullName evidence="1">Uncharacterized protein</fullName>
    </submittedName>
</protein>
<organism evidence="1 2">
    <name type="scientific">Prunus persica</name>
    <name type="common">Peach</name>
    <name type="synonym">Amygdalus persica</name>
    <dbReference type="NCBI Taxonomy" id="3760"/>
    <lineage>
        <taxon>Eukaryota</taxon>
        <taxon>Viridiplantae</taxon>
        <taxon>Streptophyta</taxon>
        <taxon>Embryophyta</taxon>
        <taxon>Tracheophyta</taxon>
        <taxon>Spermatophyta</taxon>
        <taxon>Magnoliopsida</taxon>
        <taxon>eudicotyledons</taxon>
        <taxon>Gunneridae</taxon>
        <taxon>Pentapetalae</taxon>
        <taxon>rosids</taxon>
        <taxon>fabids</taxon>
        <taxon>Rosales</taxon>
        <taxon>Rosaceae</taxon>
        <taxon>Amygdaloideae</taxon>
        <taxon>Amygdaleae</taxon>
        <taxon>Prunus</taxon>
    </lineage>
</organism>
<evidence type="ECO:0000313" key="1">
    <source>
        <dbReference type="EMBL" id="ONI15494.1"/>
    </source>
</evidence>
<gene>
    <name evidence="1" type="ORF">PRUPE_3G045800</name>
</gene>
<dbReference type="Gramene" id="ONI15494">
    <property type="protein sequence ID" value="ONI15494"/>
    <property type="gene ID" value="PRUPE_3G045800"/>
</dbReference>
<dbReference type="Gene3D" id="1.25.70.10">
    <property type="entry name" value="Transcription termination factor 3, mitochondrial"/>
    <property type="match status" value="1"/>
</dbReference>
<reference evidence="1 2" key="1">
    <citation type="journal article" date="2013" name="Nat. Genet.">
        <title>The high-quality draft genome of peach (Prunus persica) identifies unique patterns of genetic diversity, domestication and genome evolution.</title>
        <authorList>
            <consortium name="International Peach Genome Initiative"/>
            <person name="Verde I."/>
            <person name="Abbott A.G."/>
            <person name="Scalabrin S."/>
            <person name="Jung S."/>
            <person name="Shu S."/>
            <person name="Marroni F."/>
            <person name="Zhebentyayeva T."/>
            <person name="Dettori M.T."/>
            <person name="Grimwood J."/>
            <person name="Cattonaro F."/>
            <person name="Zuccolo A."/>
            <person name="Rossini L."/>
            <person name="Jenkins J."/>
            <person name="Vendramin E."/>
            <person name="Meisel L.A."/>
            <person name="Decroocq V."/>
            <person name="Sosinski B."/>
            <person name="Prochnik S."/>
            <person name="Mitros T."/>
            <person name="Policriti A."/>
            <person name="Cipriani G."/>
            <person name="Dondini L."/>
            <person name="Ficklin S."/>
            <person name="Goodstein D.M."/>
            <person name="Xuan P."/>
            <person name="Del Fabbro C."/>
            <person name="Aramini V."/>
            <person name="Copetti D."/>
            <person name="Gonzalez S."/>
            <person name="Horner D.S."/>
            <person name="Falchi R."/>
            <person name="Lucas S."/>
            <person name="Mica E."/>
            <person name="Maldonado J."/>
            <person name="Lazzari B."/>
            <person name="Bielenberg D."/>
            <person name="Pirona R."/>
            <person name="Miculan M."/>
            <person name="Barakat A."/>
            <person name="Testolin R."/>
            <person name="Stella A."/>
            <person name="Tartarini S."/>
            <person name="Tonutti P."/>
            <person name="Arus P."/>
            <person name="Orellana A."/>
            <person name="Wells C."/>
            <person name="Main D."/>
            <person name="Vizzotto G."/>
            <person name="Silva H."/>
            <person name="Salamini F."/>
            <person name="Schmutz J."/>
            <person name="Morgante M."/>
            <person name="Rokhsar D.S."/>
        </authorList>
    </citation>
    <scope>NUCLEOTIDE SEQUENCE [LARGE SCALE GENOMIC DNA]</scope>
    <source>
        <strain evidence="2">cv. Nemared</strain>
    </source>
</reference>
<dbReference type="AlphaFoldDB" id="A0A251PV98"/>
<proteinExistence type="predicted"/>